<dbReference type="PANTHER" id="PTHR47326">
    <property type="entry name" value="TRANSPOSABLE ELEMENT TC3 TRANSPOSASE-LIKE PROTEIN"/>
    <property type="match status" value="1"/>
</dbReference>
<protein>
    <recommendedName>
        <fullName evidence="3">Tc1-like transposase DDE domain-containing protein</fullName>
    </recommendedName>
</protein>
<proteinExistence type="predicted"/>
<dbReference type="InterPro" id="IPR036397">
    <property type="entry name" value="RNaseH_sf"/>
</dbReference>
<reference evidence="1" key="1">
    <citation type="submission" date="2015-11" db="EMBL/GenBank/DDBJ databases">
        <title>De novo transcriptome assembly of four potential Pierce s Disease insect vectors from Arizona vineyards.</title>
        <authorList>
            <person name="Tassone E.E."/>
        </authorList>
    </citation>
    <scope>NUCLEOTIDE SEQUENCE</scope>
</reference>
<evidence type="ECO:0000313" key="2">
    <source>
        <dbReference type="EMBL" id="JAS87866.1"/>
    </source>
</evidence>
<dbReference type="EMBL" id="GECU01019840">
    <property type="protein sequence ID" value="JAS87866.1"/>
    <property type="molecule type" value="Transcribed_RNA"/>
</dbReference>
<accession>A0A1B6ILN9</accession>
<name>A0A1B6ILN9_9HEMI</name>
<gene>
    <name evidence="2" type="ORF">g.10994</name>
    <name evidence="1" type="ORF">g.10997</name>
</gene>
<evidence type="ECO:0008006" key="3">
    <source>
        <dbReference type="Google" id="ProtNLM"/>
    </source>
</evidence>
<sequence>MLRFSVRLLDLEEQTINIGESNFLKKVIFSDEATFHVSGKVNRHNCRIWGTENPHNVREQERDNPKINFWCALAINEVIGPFFFAEPTVTKEVYLDMLELFAIPQIEHRQPNVYWQQDGAPPHWGKIVRDYLNDTFPGRWIGRDGPIPWPPRSPDITPLDFFFVGLCQGQSLCQESSRY</sequence>
<evidence type="ECO:0000313" key="1">
    <source>
        <dbReference type="EMBL" id="JAS87848.1"/>
    </source>
</evidence>
<dbReference type="AlphaFoldDB" id="A0A1B6ILN9"/>
<dbReference type="PANTHER" id="PTHR47326:SF1">
    <property type="entry name" value="HTH PSQ-TYPE DOMAIN-CONTAINING PROTEIN"/>
    <property type="match status" value="1"/>
</dbReference>
<dbReference type="Gene3D" id="3.30.420.10">
    <property type="entry name" value="Ribonuclease H-like superfamily/Ribonuclease H"/>
    <property type="match status" value="1"/>
</dbReference>
<dbReference type="EMBL" id="GECU01019858">
    <property type="protein sequence ID" value="JAS87848.1"/>
    <property type="molecule type" value="Transcribed_RNA"/>
</dbReference>
<dbReference type="GO" id="GO:0003676">
    <property type="term" value="F:nucleic acid binding"/>
    <property type="evidence" value="ECO:0007669"/>
    <property type="project" value="InterPro"/>
</dbReference>
<organism evidence="1">
    <name type="scientific">Homalodisca liturata</name>
    <dbReference type="NCBI Taxonomy" id="320908"/>
    <lineage>
        <taxon>Eukaryota</taxon>
        <taxon>Metazoa</taxon>
        <taxon>Ecdysozoa</taxon>
        <taxon>Arthropoda</taxon>
        <taxon>Hexapoda</taxon>
        <taxon>Insecta</taxon>
        <taxon>Pterygota</taxon>
        <taxon>Neoptera</taxon>
        <taxon>Paraneoptera</taxon>
        <taxon>Hemiptera</taxon>
        <taxon>Auchenorrhyncha</taxon>
        <taxon>Membracoidea</taxon>
        <taxon>Cicadellidae</taxon>
        <taxon>Cicadellinae</taxon>
        <taxon>Proconiini</taxon>
        <taxon>Homalodisca</taxon>
    </lineage>
</organism>